<accession>A0AAN2QUF6</accession>
<feature type="transmembrane region" description="Helical" evidence="1">
    <location>
        <begin position="7"/>
        <end position="24"/>
    </location>
</feature>
<evidence type="ECO:0000313" key="2">
    <source>
        <dbReference type="EMBL" id="CUW08907.1"/>
    </source>
</evidence>
<dbReference type="EMBL" id="FBTU01000016">
    <property type="protein sequence ID" value="CUW09972.1"/>
    <property type="molecule type" value="Genomic_DNA"/>
</dbReference>
<evidence type="ECO:0000313" key="3">
    <source>
        <dbReference type="EMBL" id="CUW09972.1"/>
    </source>
</evidence>
<gene>
    <name evidence="2" type="ORF">KSL4_1477</name>
    <name evidence="3" type="ORF">PL111_1533</name>
</gene>
<keyword evidence="1" id="KW-1133">Transmembrane helix</keyword>
<dbReference type="Proteomes" id="UP000198868">
    <property type="component" value="Unassembled WGS sequence"/>
</dbReference>
<proteinExistence type="predicted"/>
<reference evidence="4 5" key="1">
    <citation type="submission" date="2015-12" db="EMBL/GenBank/DDBJ databases">
        <authorList>
            <person name="Andreevskaya M."/>
        </authorList>
    </citation>
    <scope>NUCLEOTIDE SEQUENCE [LARGE SCALE GENOMIC DNA]</scope>
    <source>
        <strain evidence="2 5">KSL4-2</strain>
        <strain evidence="3 4">PL111</strain>
    </source>
</reference>
<dbReference type="RefSeq" id="WP_013231490.1">
    <property type="nucleotide sequence ID" value="NZ_FBTB01000010.1"/>
</dbReference>
<organism evidence="3 4">
    <name type="scientific">Leuconostoc inhae</name>
    <dbReference type="NCBI Taxonomy" id="178001"/>
    <lineage>
        <taxon>Bacteria</taxon>
        <taxon>Bacillati</taxon>
        <taxon>Bacillota</taxon>
        <taxon>Bacilli</taxon>
        <taxon>Lactobacillales</taxon>
        <taxon>Lactobacillaceae</taxon>
        <taxon>Leuconostoc</taxon>
    </lineage>
</organism>
<comment type="caution">
    <text evidence="3">The sequence shown here is derived from an EMBL/GenBank/DDBJ whole genome shotgun (WGS) entry which is preliminary data.</text>
</comment>
<keyword evidence="1" id="KW-0472">Membrane</keyword>
<name>A0AAN2QUF6_9LACO</name>
<keyword evidence="1" id="KW-0812">Transmembrane</keyword>
<evidence type="ECO:0000313" key="5">
    <source>
        <dbReference type="Proteomes" id="UP000199047"/>
    </source>
</evidence>
<feature type="transmembrane region" description="Helical" evidence="1">
    <location>
        <begin position="118"/>
        <end position="135"/>
    </location>
</feature>
<dbReference type="Proteomes" id="UP000199047">
    <property type="component" value="Unassembled WGS sequence"/>
</dbReference>
<feature type="transmembrane region" description="Helical" evidence="1">
    <location>
        <begin position="53"/>
        <end position="74"/>
    </location>
</feature>
<feature type="transmembrane region" description="Helical" evidence="1">
    <location>
        <begin position="95"/>
        <end position="112"/>
    </location>
</feature>
<protein>
    <submittedName>
        <fullName evidence="3">Uncharacterized protein</fullName>
    </submittedName>
</protein>
<evidence type="ECO:0000256" key="1">
    <source>
        <dbReference type="SAM" id="Phobius"/>
    </source>
</evidence>
<sequence length="196" mass="22972">MIKIQLFLISYIPLYGLVYLQLVADKYFQYQKNFKSNKILNNVLLIINENAVFGYYILALILFPLLFFIIYLGYRIKKDKGSDQLINRIKKSDDNIISYLMTYVIPFLTAGINVSAPIVTNFVLFLIIMIIYIRMDLVYLNPTLILVGYNIYIDSNDDMKYLTRNSSQAIQTSRQNHEKLKVTRITDSFSYIAKRK</sequence>
<keyword evidence="5" id="KW-1185">Reference proteome</keyword>
<dbReference type="EMBL" id="FBTB01000010">
    <property type="protein sequence ID" value="CUW08907.1"/>
    <property type="molecule type" value="Genomic_DNA"/>
</dbReference>
<dbReference type="GeneID" id="34300642"/>
<evidence type="ECO:0000313" key="4">
    <source>
        <dbReference type="Proteomes" id="UP000198868"/>
    </source>
</evidence>
<dbReference type="AlphaFoldDB" id="A0AAN2QUF6"/>